<dbReference type="InterPro" id="IPR007757">
    <property type="entry name" value="MT-A70-like"/>
</dbReference>
<comment type="similarity">
    <text evidence="1">Belongs to the MT-A70-like family.</text>
</comment>
<gene>
    <name evidence="3" type="primary">ORF30853</name>
</gene>
<dbReference type="GO" id="GO:0005634">
    <property type="term" value="C:nucleus"/>
    <property type="evidence" value="ECO:0007669"/>
    <property type="project" value="TreeGrafter"/>
</dbReference>
<dbReference type="Pfam" id="PF05063">
    <property type="entry name" value="MT-A70"/>
    <property type="match status" value="1"/>
</dbReference>
<dbReference type="PANTHER" id="PTHR12829:SF4">
    <property type="entry name" value="N(6)-ADENINE-SPECIFIC METHYLTRANSFERASE METTL4"/>
    <property type="match status" value="1"/>
</dbReference>
<dbReference type="AlphaFoldDB" id="A0A0B6YN90"/>
<dbReference type="GO" id="GO:0008168">
    <property type="term" value="F:methyltransferase activity"/>
    <property type="evidence" value="ECO:0007669"/>
    <property type="project" value="TreeGrafter"/>
</dbReference>
<accession>A0A0B6YN90</accession>
<dbReference type="PROSITE" id="PS51143">
    <property type="entry name" value="MT_A70"/>
    <property type="match status" value="1"/>
</dbReference>
<dbReference type="PANTHER" id="PTHR12829">
    <property type="entry name" value="N6-ADENOSINE-METHYLTRANSFERASE"/>
    <property type="match status" value="1"/>
</dbReference>
<organism evidence="3">
    <name type="scientific">Arion vulgaris</name>
    <dbReference type="NCBI Taxonomy" id="1028688"/>
    <lineage>
        <taxon>Eukaryota</taxon>
        <taxon>Metazoa</taxon>
        <taxon>Spiralia</taxon>
        <taxon>Lophotrochozoa</taxon>
        <taxon>Mollusca</taxon>
        <taxon>Gastropoda</taxon>
        <taxon>Heterobranchia</taxon>
        <taxon>Euthyneura</taxon>
        <taxon>Panpulmonata</taxon>
        <taxon>Eupulmonata</taxon>
        <taxon>Stylommatophora</taxon>
        <taxon>Helicina</taxon>
        <taxon>Arionoidea</taxon>
        <taxon>Arionidae</taxon>
        <taxon>Arion</taxon>
    </lineage>
</organism>
<proteinExistence type="inferred from homology"/>
<feature type="region of interest" description="Disordered" evidence="2">
    <location>
        <begin position="17"/>
        <end position="37"/>
    </location>
</feature>
<evidence type="ECO:0000256" key="1">
    <source>
        <dbReference type="PROSITE-ProRule" id="PRU00489"/>
    </source>
</evidence>
<evidence type="ECO:0000256" key="2">
    <source>
        <dbReference type="SAM" id="MobiDB-lite"/>
    </source>
</evidence>
<evidence type="ECO:0000313" key="3">
    <source>
        <dbReference type="EMBL" id="CEK57699.1"/>
    </source>
</evidence>
<dbReference type="EMBL" id="HACG01010834">
    <property type="protein sequence ID" value="CEK57699.1"/>
    <property type="molecule type" value="Transcribed_RNA"/>
</dbReference>
<reference evidence="3" key="1">
    <citation type="submission" date="2014-12" db="EMBL/GenBank/DDBJ databases">
        <title>Insight into the proteome of Arion vulgaris.</title>
        <authorList>
            <person name="Aradska J."/>
            <person name="Bulat T."/>
            <person name="Smidak R."/>
            <person name="Sarate P."/>
            <person name="Gangsoo J."/>
            <person name="Sialana F."/>
            <person name="Bilban M."/>
            <person name="Lubec G."/>
        </authorList>
    </citation>
    <scope>NUCLEOTIDE SEQUENCE</scope>
    <source>
        <tissue evidence="3">Skin</tissue>
    </source>
</reference>
<name>A0A0B6YN90_9EUPU</name>
<protein>
    <submittedName>
        <fullName evidence="3">Uncharacterized protein</fullName>
    </submittedName>
</protein>
<feature type="non-terminal residue" evidence="3">
    <location>
        <position position="1"/>
    </location>
</feature>
<sequence length="125" mass="13939">YEQLIIGSFKTPLGKLPENDLQDLDGGTSPSVLGGKEKAKHFSSSDTRLHINEEEVVGIPKDFVFVSVPCSLHSKKPSLAGIMAQYLPKNPACLELFARNLTPEWASWGHEPLLHQHLDYFQQVQ</sequence>